<dbReference type="eggNOG" id="ENOG502ZW2I">
    <property type="taxonomic scope" value="Bacteria"/>
</dbReference>
<feature type="transmembrane region" description="Helical" evidence="1">
    <location>
        <begin position="91"/>
        <end position="108"/>
    </location>
</feature>
<comment type="caution">
    <text evidence="2">The sequence shown here is derived from an EMBL/GenBank/DDBJ whole genome shotgun (WGS) entry which is preliminary data.</text>
</comment>
<evidence type="ECO:0000313" key="3">
    <source>
        <dbReference type="Proteomes" id="UP000005017"/>
    </source>
</evidence>
<dbReference type="STRING" id="679192.HMPREF9013_0015"/>
<organism evidence="2 3">
    <name type="scientific">Bulleidia extructa W1219</name>
    <dbReference type="NCBI Taxonomy" id="679192"/>
    <lineage>
        <taxon>Bacteria</taxon>
        <taxon>Bacillati</taxon>
        <taxon>Bacillota</taxon>
        <taxon>Erysipelotrichia</taxon>
        <taxon>Erysipelotrichales</taxon>
        <taxon>Erysipelotrichaceae</taxon>
        <taxon>Bulleidia</taxon>
    </lineage>
</organism>
<keyword evidence="3" id="KW-1185">Reference proteome</keyword>
<sequence>MLKAYQNRNTWIWVGLSISIALFSLCFQKSFLHFLNTLTIIGFLYFAIGIFRLSWLKGDYAFLSYRKWKHHDFKQYRKDIEERRKNIPNSILYASYVVLLLCMLLHFFY</sequence>
<evidence type="ECO:0008006" key="4">
    <source>
        <dbReference type="Google" id="ProtNLM"/>
    </source>
</evidence>
<dbReference type="Proteomes" id="UP000005017">
    <property type="component" value="Unassembled WGS sequence"/>
</dbReference>
<accession>D2MNN3</accession>
<gene>
    <name evidence="2" type="ORF">HMPREF9013_0015</name>
</gene>
<proteinExistence type="predicted"/>
<dbReference type="AlphaFoldDB" id="D2MNN3"/>
<dbReference type="EMBL" id="ADFR01000004">
    <property type="protein sequence ID" value="EFC05824.1"/>
    <property type="molecule type" value="Genomic_DNA"/>
</dbReference>
<protein>
    <recommendedName>
        <fullName evidence="4">DUF3899 domain-containing protein</fullName>
    </recommendedName>
</protein>
<reference evidence="3" key="1">
    <citation type="submission" date="2009-12" db="EMBL/GenBank/DDBJ databases">
        <title>Sequence of Clostridiales genomosp. BVAB3 str. UPII9-5.</title>
        <authorList>
            <person name="Madupu R."/>
            <person name="Durkin A.S."/>
            <person name="Torralba M."/>
            <person name="Methe B."/>
            <person name="Sutton G.G."/>
            <person name="Strausberg R.L."/>
            <person name="Nelson K.E."/>
        </authorList>
    </citation>
    <scope>NUCLEOTIDE SEQUENCE [LARGE SCALE GENOMIC DNA]</scope>
    <source>
        <strain evidence="3">W1219</strain>
    </source>
</reference>
<evidence type="ECO:0000313" key="2">
    <source>
        <dbReference type="EMBL" id="EFC05824.1"/>
    </source>
</evidence>
<feature type="transmembrane region" description="Helical" evidence="1">
    <location>
        <begin position="12"/>
        <end position="31"/>
    </location>
</feature>
<feature type="transmembrane region" description="Helical" evidence="1">
    <location>
        <begin position="37"/>
        <end position="56"/>
    </location>
</feature>
<keyword evidence="1" id="KW-1133">Transmembrane helix</keyword>
<keyword evidence="1" id="KW-0812">Transmembrane</keyword>
<evidence type="ECO:0000256" key="1">
    <source>
        <dbReference type="SAM" id="Phobius"/>
    </source>
</evidence>
<keyword evidence="1" id="KW-0472">Membrane</keyword>
<name>D2MNN3_9FIRM</name>